<feature type="compositionally biased region" description="Polar residues" evidence="1">
    <location>
        <begin position="1"/>
        <end position="10"/>
    </location>
</feature>
<evidence type="ECO:0000313" key="2">
    <source>
        <dbReference type="EMBL" id="KAK1854221.1"/>
    </source>
</evidence>
<evidence type="ECO:0000313" key="3">
    <source>
        <dbReference type="Proteomes" id="UP001243330"/>
    </source>
</evidence>
<comment type="caution">
    <text evidence="2">The sequence shown here is derived from an EMBL/GenBank/DDBJ whole genome shotgun (WGS) entry which is preliminary data.</text>
</comment>
<accession>A0AAD9ERN5</accession>
<organism evidence="2 3">
    <name type="scientific">Colletotrichum chrysophilum</name>
    <dbReference type="NCBI Taxonomy" id="1836956"/>
    <lineage>
        <taxon>Eukaryota</taxon>
        <taxon>Fungi</taxon>
        <taxon>Dikarya</taxon>
        <taxon>Ascomycota</taxon>
        <taxon>Pezizomycotina</taxon>
        <taxon>Sordariomycetes</taxon>
        <taxon>Hypocreomycetidae</taxon>
        <taxon>Glomerellales</taxon>
        <taxon>Glomerellaceae</taxon>
        <taxon>Colletotrichum</taxon>
        <taxon>Colletotrichum gloeosporioides species complex</taxon>
    </lineage>
</organism>
<dbReference type="AlphaFoldDB" id="A0AAD9ERN5"/>
<reference evidence="2" key="1">
    <citation type="submission" date="2023-01" db="EMBL/GenBank/DDBJ databases">
        <title>Colletotrichum chrysophilum M932 genome sequence.</title>
        <authorList>
            <person name="Baroncelli R."/>
        </authorList>
    </citation>
    <scope>NUCLEOTIDE SEQUENCE</scope>
    <source>
        <strain evidence="2">M932</strain>
    </source>
</reference>
<protein>
    <submittedName>
        <fullName evidence="2">Uncharacterized protein</fullName>
    </submittedName>
</protein>
<proteinExistence type="predicted"/>
<name>A0AAD9ERN5_9PEZI</name>
<evidence type="ECO:0000256" key="1">
    <source>
        <dbReference type="SAM" id="MobiDB-lite"/>
    </source>
</evidence>
<gene>
    <name evidence="2" type="ORF">CCHR01_03195</name>
</gene>
<dbReference type="Proteomes" id="UP001243330">
    <property type="component" value="Unassembled WGS sequence"/>
</dbReference>
<sequence length="87" mass="10166">MLGLTFTSPHHGSLSPARPQTPLRFQSARSLDQRTQWSSIGPFAFSWPIDLIAAAAEFYVRITWKLHTMQRFARPMMMSSAYRYFRR</sequence>
<dbReference type="EMBL" id="JAQOWY010000041">
    <property type="protein sequence ID" value="KAK1854221.1"/>
    <property type="molecule type" value="Genomic_DNA"/>
</dbReference>
<keyword evidence="3" id="KW-1185">Reference proteome</keyword>
<feature type="region of interest" description="Disordered" evidence="1">
    <location>
        <begin position="1"/>
        <end position="20"/>
    </location>
</feature>